<comment type="caution">
    <text evidence="1">The sequence shown here is derived from an EMBL/GenBank/DDBJ whole genome shotgun (WGS) entry which is preliminary data.</text>
</comment>
<dbReference type="EMBL" id="JAWXYG010000012">
    <property type="protein sequence ID" value="KAK4258208.1"/>
    <property type="molecule type" value="Genomic_DNA"/>
</dbReference>
<evidence type="ECO:0000313" key="2">
    <source>
        <dbReference type="Proteomes" id="UP001293593"/>
    </source>
</evidence>
<organism evidence="1 2">
    <name type="scientific">Acacia crassicarpa</name>
    <name type="common">northern wattle</name>
    <dbReference type="NCBI Taxonomy" id="499986"/>
    <lineage>
        <taxon>Eukaryota</taxon>
        <taxon>Viridiplantae</taxon>
        <taxon>Streptophyta</taxon>
        <taxon>Embryophyta</taxon>
        <taxon>Tracheophyta</taxon>
        <taxon>Spermatophyta</taxon>
        <taxon>Magnoliopsida</taxon>
        <taxon>eudicotyledons</taxon>
        <taxon>Gunneridae</taxon>
        <taxon>Pentapetalae</taxon>
        <taxon>rosids</taxon>
        <taxon>fabids</taxon>
        <taxon>Fabales</taxon>
        <taxon>Fabaceae</taxon>
        <taxon>Caesalpinioideae</taxon>
        <taxon>mimosoid clade</taxon>
        <taxon>Acacieae</taxon>
        <taxon>Acacia</taxon>
    </lineage>
</organism>
<reference evidence="1" key="1">
    <citation type="submission" date="2023-10" db="EMBL/GenBank/DDBJ databases">
        <title>Chromosome-level genome of the transformable northern wattle, Acacia crassicarpa.</title>
        <authorList>
            <person name="Massaro I."/>
            <person name="Sinha N.R."/>
            <person name="Poethig S."/>
            <person name="Leichty A.R."/>
        </authorList>
    </citation>
    <scope>NUCLEOTIDE SEQUENCE</scope>
    <source>
        <strain evidence="1">Acra3RX</strain>
        <tissue evidence="1">Leaf</tissue>
    </source>
</reference>
<proteinExistence type="predicted"/>
<evidence type="ECO:0000313" key="1">
    <source>
        <dbReference type="EMBL" id="KAK4258208.1"/>
    </source>
</evidence>
<keyword evidence="2" id="KW-1185">Reference proteome</keyword>
<name>A0AAE1IXJ1_9FABA</name>
<dbReference type="AlphaFoldDB" id="A0AAE1IXJ1"/>
<sequence>MPSLTFSQIETPFLPSLSVDSHSADKARSSQTLLYHLEVFLQQLKKWRHSNKPLLEMPSPTPKKISIGFSHAAISICCCMKFAILGMIRCH</sequence>
<dbReference type="Proteomes" id="UP001293593">
    <property type="component" value="Unassembled WGS sequence"/>
</dbReference>
<gene>
    <name evidence="1" type="ORF">QN277_007680</name>
</gene>
<accession>A0AAE1IXJ1</accession>
<protein>
    <submittedName>
        <fullName evidence="1">Uncharacterized protein</fullName>
    </submittedName>
</protein>